<dbReference type="Pfam" id="PF00075">
    <property type="entry name" value="RNase_H"/>
    <property type="match status" value="1"/>
</dbReference>
<dbReference type="GO" id="GO:0003676">
    <property type="term" value="F:nucleic acid binding"/>
    <property type="evidence" value="ECO:0007669"/>
    <property type="project" value="InterPro"/>
</dbReference>
<dbReference type="EMBL" id="GDRN01111517">
    <property type="protein sequence ID" value="JAI56768.1"/>
    <property type="molecule type" value="Transcribed_RNA"/>
</dbReference>
<feature type="region of interest" description="Disordered" evidence="1">
    <location>
        <begin position="1"/>
        <end position="28"/>
    </location>
</feature>
<evidence type="ECO:0000313" key="3">
    <source>
        <dbReference type="EMBL" id="JAI56768.1"/>
    </source>
</evidence>
<dbReference type="Gene3D" id="3.30.420.10">
    <property type="entry name" value="Ribonuclease H-like superfamily/Ribonuclease H"/>
    <property type="match status" value="1"/>
</dbReference>
<organism evidence="3">
    <name type="scientific">Scylla olivacea</name>
    <name type="common">Orange mud crab</name>
    <name type="synonym">Cancer olivacea</name>
    <dbReference type="NCBI Taxonomy" id="85551"/>
    <lineage>
        <taxon>Eukaryota</taxon>
        <taxon>Metazoa</taxon>
        <taxon>Ecdysozoa</taxon>
        <taxon>Arthropoda</taxon>
        <taxon>Crustacea</taxon>
        <taxon>Multicrustacea</taxon>
        <taxon>Malacostraca</taxon>
        <taxon>Eumalacostraca</taxon>
        <taxon>Eucarida</taxon>
        <taxon>Decapoda</taxon>
        <taxon>Pleocyemata</taxon>
        <taxon>Brachyura</taxon>
        <taxon>Eubrachyura</taxon>
        <taxon>Portunoidea</taxon>
        <taxon>Portunidae</taxon>
        <taxon>Portuninae</taxon>
        <taxon>Scylla</taxon>
    </lineage>
</organism>
<proteinExistence type="predicted"/>
<dbReference type="CDD" id="cd09276">
    <property type="entry name" value="Rnase_HI_RT_non_LTR"/>
    <property type="match status" value="1"/>
</dbReference>
<feature type="domain" description="RNase H type-1" evidence="2">
    <location>
        <begin position="1"/>
        <end position="118"/>
    </location>
</feature>
<dbReference type="InterPro" id="IPR002156">
    <property type="entry name" value="RNaseH_domain"/>
</dbReference>
<name>A0A0N7Z9R3_SCYOL</name>
<reference evidence="3" key="1">
    <citation type="submission" date="2015-09" db="EMBL/GenBank/DDBJ databases">
        <title>Scylla olivacea transcriptome.</title>
        <authorList>
            <person name="Ikhwanuddin M."/>
        </authorList>
    </citation>
    <scope>NUCLEOTIDE SEQUENCE</scope>
</reference>
<dbReference type="GO" id="GO:0004523">
    <property type="term" value="F:RNA-DNA hybrid ribonuclease activity"/>
    <property type="evidence" value="ECO:0007669"/>
    <property type="project" value="InterPro"/>
</dbReference>
<accession>A0A0N7Z9R3</accession>
<dbReference type="PROSITE" id="PS50879">
    <property type="entry name" value="RNASE_H_1"/>
    <property type="match status" value="1"/>
</dbReference>
<dbReference type="SUPFAM" id="SSF53098">
    <property type="entry name" value="Ribonuclease H-like"/>
    <property type="match status" value="1"/>
</dbReference>
<protein>
    <recommendedName>
        <fullName evidence="2">RNase H type-1 domain-containing protein</fullName>
    </recommendedName>
</protein>
<sequence>MYARPTMGARQSPPSPPPPARTTDFSSSTQTELAAIVMALEHAYTYHCRNVLIATDSMTAIAAINKQDGENITQTRAIWKTARAIHNAGRSVTLAWIPSHVGISGNEEADALAKRAASDATVATVIPRTLNQLRGAVKAHAERQRQQEQHDQGSESVRWFRQIAAGCPPPARHFPSRLCEVVTCRIRLGYPYPWQLGFATSEEETRCRLCGAPEGHSLEHYLRDCARPSHLRKQCPTPSPTLSELAKHFIAILPQTLREYPKFCAIK</sequence>
<evidence type="ECO:0000256" key="1">
    <source>
        <dbReference type="SAM" id="MobiDB-lite"/>
    </source>
</evidence>
<dbReference type="AlphaFoldDB" id="A0A0N7Z9R3"/>
<evidence type="ECO:0000259" key="2">
    <source>
        <dbReference type="PROSITE" id="PS50879"/>
    </source>
</evidence>
<dbReference type="InterPro" id="IPR036397">
    <property type="entry name" value="RNaseH_sf"/>
</dbReference>
<dbReference type="InterPro" id="IPR012337">
    <property type="entry name" value="RNaseH-like_sf"/>
</dbReference>